<evidence type="ECO:0000256" key="4">
    <source>
        <dbReference type="ARBA" id="ARBA00022989"/>
    </source>
</evidence>
<keyword evidence="2" id="KW-1003">Cell membrane</keyword>
<evidence type="ECO:0000259" key="8">
    <source>
        <dbReference type="Pfam" id="PF12704"/>
    </source>
</evidence>
<evidence type="ECO:0000313" key="10">
    <source>
        <dbReference type="Proteomes" id="UP001183006"/>
    </source>
</evidence>
<sequence length="389" mass="42448">MYELRIALRHISARKRLTFFAVFAVALAIAVIVVLMSMMTGFTEELISTTVENSPHIVVSSADQKEDYVHFYNYYSEQIAAMDGVEAVSPVFIGQAAISHKDNAEGIDLNGIDPIAEDTVMHISDDIVSGDLFALSRSNKGIVIGDKLAEDLEVVIGDNVDIVMPGFGAASYKVIGIFDSGTPNDESIAYVRFDSALDFFDENGVASKINIRVYDPFQADVIATSIERDTGLDALSWIEANKEILDLLNTQMLIVWLYYGLIYMIAGFGIANTLFTVVMDKKSEIGMLMAMGASKRNITMIFLLESLILGTMGVLLGCVLGYLGSTALSSYQIDLPSEMYFGLTTLPLKTDIMNYAYAIVFSFLINIVAGVYPARRAAALDPVEAIESA</sequence>
<dbReference type="GeneID" id="84230060"/>
<dbReference type="Pfam" id="PF12704">
    <property type="entry name" value="MacB_PCD"/>
    <property type="match status" value="1"/>
</dbReference>
<dbReference type="PANTHER" id="PTHR30489:SF0">
    <property type="entry name" value="LIPOPROTEIN-RELEASING SYSTEM TRANSMEMBRANE PROTEIN LOLE"/>
    <property type="match status" value="1"/>
</dbReference>
<feature type="domain" description="MacB-like periplasmic core" evidence="8">
    <location>
        <begin position="18"/>
        <end position="227"/>
    </location>
</feature>
<organism evidence="9 10">
    <name type="scientific">Methanolobus mangrovi</name>
    <dbReference type="NCBI Taxonomy" id="3072977"/>
    <lineage>
        <taxon>Archaea</taxon>
        <taxon>Methanobacteriati</taxon>
        <taxon>Methanobacteriota</taxon>
        <taxon>Stenosarchaea group</taxon>
        <taxon>Methanomicrobia</taxon>
        <taxon>Methanosarcinales</taxon>
        <taxon>Methanosarcinaceae</taxon>
        <taxon>Methanolobus</taxon>
    </lineage>
</organism>
<dbReference type="InterPro" id="IPR025857">
    <property type="entry name" value="MacB_PCD"/>
</dbReference>
<keyword evidence="3 6" id="KW-0812">Transmembrane</keyword>
<feature type="transmembrane region" description="Helical" evidence="6">
    <location>
        <begin position="20"/>
        <end position="42"/>
    </location>
</feature>
<keyword evidence="5 6" id="KW-0472">Membrane</keyword>
<evidence type="ECO:0000256" key="2">
    <source>
        <dbReference type="ARBA" id="ARBA00022475"/>
    </source>
</evidence>
<dbReference type="RefSeq" id="WP_309307118.1">
    <property type="nucleotide sequence ID" value="NZ_CP133594.1"/>
</dbReference>
<dbReference type="InterPro" id="IPR051447">
    <property type="entry name" value="Lipoprotein-release_system"/>
</dbReference>
<dbReference type="AlphaFoldDB" id="A0AA51YIA3"/>
<name>A0AA51YIA3_9EURY</name>
<keyword evidence="4 6" id="KW-1133">Transmembrane helix</keyword>
<dbReference type="PANTHER" id="PTHR30489">
    <property type="entry name" value="LIPOPROTEIN-RELEASING SYSTEM TRANSMEMBRANE PROTEIN LOLE"/>
    <property type="match status" value="1"/>
</dbReference>
<evidence type="ECO:0000259" key="7">
    <source>
        <dbReference type="Pfam" id="PF02687"/>
    </source>
</evidence>
<dbReference type="InterPro" id="IPR003838">
    <property type="entry name" value="ABC3_permease_C"/>
</dbReference>
<comment type="subcellular location">
    <subcellularLocation>
        <location evidence="1">Cell membrane</location>
        <topology evidence="1">Multi-pass membrane protein</topology>
    </subcellularLocation>
</comment>
<gene>
    <name evidence="9" type="ORF">RE476_07925</name>
</gene>
<evidence type="ECO:0000256" key="5">
    <source>
        <dbReference type="ARBA" id="ARBA00023136"/>
    </source>
</evidence>
<evidence type="ECO:0000313" key="9">
    <source>
        <dbReference type="EMBL" id="WMW21333.1"/>
    </source>
</evidence>
<evidence type="ECO:0000256" key="6">
    <source>
        <dbReference type="SAM" id="Phobius"/>
    </source>
</evidence>
<evidence type="ECO:0000256" key="1">
    <source>
        <dbReference type="ARBA" id="ARBA00004651"/>
    </source>
</evidence>
<proteinExistence type="predicted"/>
<dbReference type="GO" id="GO:0098797">
    <property type="term" value="C:plasma membrane protein complex"/>
    <property type="evidence" value="ECO:0007669"/>
    <property type="project" value="TreeGrafter"/>
</dbReference>
<feature type="domain" description="ABC3 transporter permease C-terminal" evidence="7">
    <location>
        <begin position="259"/>
        <end position="381"/>
    </location>
</feature>
<dbReference type="Pfam" id="PF02687">
    <property type="entry name" value="FtsX"/>
    <property type="match status" value="1"/>
</dbReference>
<dbReference type="GO" id="GO:0044874">
    <property type="term" value="P:lipoprotein localization to outer membrane"/>
    <property type="evidence" value="ECO:0007669"/>
    <property type="project" value="TreeGrafter"/>
</dbReference>
<keyword evidence="10" id="KW-1185">Reference proteome</keyword>
<evidence type="ECO:0000256" key="3">
    <source>
        <dbReference type="ARBA" id="ARBA00022692"/>
    </source>
</evidence>
<feature type="transmembrane region" description="Helical" evidence="6">
    <location>
        <begin position="256"/>
        <end position="279"/>
    </location>
</feature>
<dbReference type="EMBL" id="CP133594">
    <property type="protein sequence ID" value="WMW21333.1"/>
    <property type="molecule type" value="Genomic_DNA"/>
</dbReference>
<protein>
    <submittedName>
        <fullName evidence="9">ABC transporter permease</fullName>
    </submittedName>
</protein>
<reference evidence="9" key="1">
    <citation type="submission" date="2023-08" db="EMBL/GenBank/DDBJ databases">
        <title>Methanolobus mangrovi sp. nov. and Methanolobus sediminis sp. nov, two novel methylotrophic methanogens isolated from mangrove sediments in China.</title>
        <authorList>
            <person name="Zhou J."/>
        </authorList>
    </citation>
    <scope>NUCLEOTIDE SEQUENCE</scope>
    <source>
        <strain evidence="9">FTZ2</strain>
    </source>
</reference>
<feature type="transmembrane region" description="Helical" evidence="6">
    <location>
        <begin position="352"/>
        <end position="372"/>
    </location>
</feature>
<feature type="transmembrane region" description="Helical" evidence="6">
    <location>
        <begin position="300"/>
        <end position="323"/>
    </location>
</feature>
<dbReference type="KEGG" id="mmav:RE476_07925"/>
<accession>A0AA51YIA3</accession>
<dbReference type="Proteomes" id="UP001183006">
    <property type="component" value="Chromosome"/>
</dbReference>